<keyword evidence="2" id="KW-0472">Membrane</keyword>
<comment type="caution">
    <text evidence="3">The sequence shown here is derived from an EMBL/GenBank/DDBJ whole genome shotgun (WGS) entry which is preliminary data.</text>
</comment>
<evidence type="ECO:0000313" key="4">
    <source>
        <dbReference type="Proteomes" id="UP000238217"/>
    </source>
</evidence>
<gene>
    <name evidence="3" type="ORF">BCL67_11078</name>
</gene>
<accession>A0A2T0YIL3</accession>
<keyword evidence="2" id="KW-1133">Transmembrane helix</keyword>
<name>A0A2T0YIL3_9MICC</name>
<protein>
    <submittedName>
        <fullName evidence="3">Uncharacterized protein</fullName>
    </submittedName>
</protein>
<keyword evidence="4" id="KW-1185">Reference proteome</keyword>
<evidence type="ECO:0000313" key="3">
    <source>
        <dbReference type="EMBL" id="PRZ14979.1"/>
    </source>
</evidence>
<organism evidence="3 4">
    <name type="scientific">Nesterenkonia sandarakina</name>
    <dbReference type="NCBI Taxonomy" id="272918"/>
    <lineage>
        <taxon>Bacteria</taxon>
        <taxon>Bacillati</taxon>
        <taxon>Actinomycetota</taxon>
        <taxon>Actinomycetes</taxon>
        <taxon>Micrococcales</taxon>
        <taxon>Micrococcaceae</taxon>
        <taxon>Nesterenkonia</taxon>
    </lineage>
</organism>
<proteinExistence type="predicted"/>
<feature type="compositionally biased region" description="Basic and acidic residues" evidence="1">
    <location>
        <begin position="1"/>
        <end position="12"/>
    </location>
</feature>
<dbReference type="AlphaFoldDB" id="A0A2T0YIL3"/>
<feature type="region of interest" description="Disordered" evidence="1">
    <location>
        <begin position="82"/>
        <end position="107"/>
    </location>
</feature>
<keyword evidence="2" id="KW-0812">Transmembrane</keyword>
<dbReference type="Proteomes" id="UP000238217">
    <property type="component" value="Unassembled WGS sequence"/>
</dbReference>
<evidence type="ECO:0000256" key="1">
    <source>
        <dbReference type="SAM" id="MobiDB-lite"/>
    </source>
</evidence>
<evidence type="ECO:0000256" key="2">
    <source>
        <dbReference type="SAM" id="Phobius"/>
    </source>
</evidence>
<sequence>MIVRMIRHDRSTRSASGANRGESHHGWQRGAVAHQATRPRAGWLVALTLLVLAMLGVLVFVAAWVVGGRALPQINSVQSLLPQGSQSSTQEEERFADDGAASTPLTSTDLNLIPIDASDATLPGAPESTEIQQIPLDSLNALKSLGWSVPHLAGFGLATEYAETGVVDGVRTVQVRLTDGEHRLDISETRPEESGVELAALESKLDDVVDTSAAVRETLALRTGDDCQLYVSEESQEWTAAMESSRVQYVVTSDLPAETAEQISNWVMATDRSRVQVLPIVPSGSERLERGFEELLAWLTD</sequence>
<feature type="transmembrane region" description="Helical" evidence="2">
    <location>
        <begin position="43"/>
        <end position="66"/>
    </location>
</feature>
<reference evidence="3 4" key="1">
    <citation type="submission" date="2018-03" db="EMBL/GenBank/DDBJ databases">
        <title>Comparative analysis of microorganisms from saline springs in Andes Mountain Range, Colombia.</title>
        <authorList>
            <person name="Rubin E."/>
        </authorList>
    </citation>
    <scope>NUCLEOTIDE SEQUENCE [LARGE SCALE GENOMIC DNA]</scope>
    <source>
        <strain evidence="3 4">CG 35</strain>
    </source>
</reference>
<dbReference type="EMBL" id="PVTY01000010">
    <property type="protein sequence ID" value="PRZ14979.1"/>
    <property type="molecule type" value="Genomic_DNA"/>
</dbReference>
<feature type="region of interest" description="Disordered" evidence="1">
    <location>
        <begin position="1"/>
        <end position="28"/>
    </location>
</feature>